<name>A0A098VNA7_9MICR</name>
<dbReference type="InterPro" id="IPR007034">
    <property type="entry name" value="BMS1_TSR1_C"/>
</dbReference>
<dbReference type="GO" id="GO:0000479">
    <property type="term" value="P:endonucleolytic cleavage of tricistronic rRNA transcript (SSU-rRNA, 5.8S rRNA, LSU-rRNA)"/>
    <property type="evidence" value="ECO:0007669"/>
    <property type="project" value="TreeGrafter"/>
</dbReference>
<dbReference type="GO" id="GO:0000462">
    <property type="term" value="P:maturation of SSU-rRNA from tricistronic rRNA transcript (SSU-rRNA, 5.8S rRNA, LSU-rRNA)"/>
    <property type="evidence" value="ECO:0007669"/>
    <property type="project" value="TreeGrafter"/>
</dbReference>
<dbReference type="AlphaFoldDB" id="A0A098VNA7"/>
<protein>
    <submittedName>
        <fullName evidence="3">Pre-rRNA-processing protein TSR1-like protein</fullName>
    </submittedName>
</protein>
<feature type="domain" description="Ribosome biogenesis protein BMS1/TSR1 C-terminal" evidence="2">
    <location>
        <begin position="321"/>
        <end position="612"/>
    </location>
</feature>
<dbReference type="GO" id="GO:0003924">
    <property type="term" value="F:GTPase activity"/>
    <property type="evidence" value="ECO:0007669"/>
    <property type="project" value="TreeGrafter"/>
</dbReference>
<feature type="region of interest" description="Disordered" evidence="1">
    <location>
        <begin position="1"/>
        <end position="54"/>
    </location>
</feature>
<dbReference type="Pfam" id="PF04950">
    <property type="entry name" value="RIBIOP_C"/>
    <property type="match status" value="1"/>
</dbReference>
<proteinExistence type="predicted"/>
<evidence type="ECO:0000259" key="2">
    <source>
        <dbReference type="SMART" id="SM01362"/>
    </source>
</evidence>
<accession>A0A098VNA7</accession>
<dbReference type="GO" id="GO:0034511">
    <property type="term" value="F:U3 snoRNA binding"/>
    <property type="evidence" value="ECO:0007669"/>
    <property type="project" value="TreeGrafter"/>
</dbReference>
<dbReference type="HOGENOM" id="CLU_445555_0_0_1"/>
<evidence type="ECO:0000256" key="1">
    <source>
        <dbReference type="SAM" id="MobiDB-lite"/>
    </source>
</evidence>
<dbReference type="SMART" id="SM01362">
    <property type="entry name" value="DUF663"/>
    <property type="match status" value="1"/>
</dbReference>
<dbReference type="PANTHER" id="PTHR12858:SF1">
    <property type="entry name" value="PRE-RRNA-PROCESSING PROTEIN TSR1 HOMOLOG"/>
    <property type="match status" value="1"/>
</dbReference>
<feature type="region of interest" description="Disordered" evidence="1">
    <location>
        <begin position="363"/>
        <end position="384"/>
    </location>
</feature>
<evidence type="ECO:0000313" key="3">
    <source>
        <dbReference type="EMBL" id="KGG50415.1"/>
    </source>
</evidence>
<dbReference type="RefSeq" id="XP_013236842.1">
    <property type="nucleotide sequence ID" value="XM_013381388.1"/>
</dbReference>
<dbReference type="InterPro" id="IPR039761">
    <property type="entry name" value="Bms1/Tsr1"/>
</dbReference>
<dbReference type="EMBL" id="JMKJ01000580">
    <property type="protein sequence ID" value="KGG50415.1"/>
    <property type="molecule type" value="Genomic_DNA"/>
</dbReference>
<dbReference type="GO" id="GO:0030688">
    <property type="term" value="C:preribosome, small subunit precursor"/>
    <property type="evidence" value="ECO:0007669"/>
    <property type="project" value="TreeGrafter"/>
</dbReference>
<keyword evidence="4" id="KW-1185">Reference proteome</keyword>
<reference evidence="3 4" key="1">
    <citation type="submission" date="2014-04" db="EMBL/GenBank/DDBJ databases">
        <title>A new species of microsporidia sheds light on the evolution of extreme parasitism.</title>
        <authorList>
            <person name="Haag K.L."/>
            <person name="James T.Y."/>
            <person name="Larsson R."/>
            <person name="Schaer T.M."/>
            <person name="Refardt D."/>
            <person name="Pombert J.-F."/>
            <person name="Ebert D."/>
        </authorList>
    </citation>
    <scope>NUCLEOTIDE SEQUENCE [LARGE SCALE GENOMIC DNA]</scope>
    <source>
        <strain evidence="3 4">UGP3</strain>
        <tissue evidence="3">Spores</tissue>
    </source>
</reference>
<feature type="compositionally biased region" description="Basic and acidic residues" evidence="1">
    <location>
        <begin position="33"/>
        <end position="54"/>
    </location>
</feature>
<dbReference type="Proteomes" id="UP000029725">
    <property type="component" value="Unassembled WGS sequence"/>
</dbReference>
<evidence type="ECO:0000313" key="4">
    <source>
        <dbReference type="Proteomes" id="UP000029725"/>
    </source>
</evidence>
<dbReference type="VEuPathDB" id="MicrosporidiaDB:DI09_70p100"/>
<gene>
    <name evidence="3" type="ORF">DI09_70p100</name>
</gene>
<dbReference type="PANTHER" id="PTHR12858">
    <property type="entry name" value="RIBOSOME BIOGENESIS PROTEIN"/>
    <property type="match status" value="1"/>
</dbReference>
<dbReference type="OrthoDB" id="119302at2759"/>
<organism evidence="3 4">
    <name type="scientific">Mitosporidium daphniae</name>
    <dbReference type="NCBI Taxonomy" id="1485682"/>
    <lineage>
        <taxon>Eukaryota</taxon>
        <taxon>Fungi</taxon>
        <taxon>Fungi incertae sedis</taxon>
        <taxon>Microsporidia</taxon>
        <taxon>Mitosporidium</taxon>
    </lineage>
</organism>
<sequence length="613" mass="68388">MGNKAVPSIKWTRERHKPFKGSSKSKSSKKGRTAKESCQKHSAKAELSKVDRKNASKVVQRHKKDVLFKQRQLNSLVKPVITILAISEKITMPILDLFAAKIIFFPHGSFIPSILDAVQVSDILLLATSPTDPSDEWSEAVQFSIRLQGSPSSVAILVAGEDLNVDPTQIISEWAAYLSDRYTGSVSERKKNVFILPSQKPQLEAFALNAERRGLSRPHNRKRNPPPYLLIESSLFDAENRSMTFNGIVRGTRSFSADDAIVLPGISYPFSKWKISSNCIDSDTFSLSSRVFERCSCHETMQEEQTLSMLPHSIGSPGFSKSVSRKDKSAGEGISDYQSAWLCEDEESFDSCGDDEMQIEHEEKHIDPSSNHNQMEDEKEIEDHFDDESSDIITVPQDILAKDFLSEGISEKQSKVIFSVKLASSTPLSNVDGILSNCLNVQIGPWKSTVKASYTTEHRSYAGGLPFSYHRLLRSIPKYQSFFVHIETPGAESGVPLDVSSCYLPVIIYGENGLPIATGDIISKSRIPIALLQRVTLVGYPYKIHQKSAVIRGMFHSAEDVEYFSPIEIVGKADNQKGYIKESLGTHGLMKVSFNRTIARQEPVFMHVYKKVE</sequence>
<dbReference type="GO" id="GO:0005525">
    <property type="term" value="F:GTP binding"/>
    <property type="evidence" value="ECO:0007669"/>
    <property type="project" value="TreeGrafter"/>
</dbReference>
<comment type="caution">
    <text evidence="3">The sequence shown here is derived from an EMBL/GenBank/DDBJ whole genome shotgun (WGS) entry which is preliminary data.</text>
</comment>
<dbReference type="GeneID" id="25260699"/>